<sequence>MAVKKVLAIVLAGGEGKRLMPLTADRAKPAVPFAGFRLVDFALSNLVNSGYLKIVVLTQYKSHSMDQHISQTWRMSTQLGNYVASVPAQQRRGKSWFLGSANAIYQSMNLIVDAAPDIVVVVGADHVYRMDFEQMVESHIKSGARATVAAVRQPLTMADQFGVIEVDTSFDTGAVGAHKISAFVEKPASTPGLPDAPDQFLASMGNYVFDTDALVEALEQDAVKSDTKNDMGGDIIPHFVDRGEAFVYDFSTNDIPDATDRDRNYWRDVGTIDSYYDAHMDLISPLPIFNLYNRAWPIYTRNTTSPPAKFVHGEHNAVGAALDSIVAPGVVVSGGVVENSVLSNDVFVGTGARVMDSVLMDSVVVGAGAVVKRAIIDKSVRIPAGATIGVNPELDRARGFMITESGLTVLRKGQIVPAPAAEEVAVAKAAAAATPAALELAIAEHRLSKETMDLVVGNQLTAADSAALRDAGSAVGRDGVLTAGSAPDSAAGSSNGPAGLAGNVSEPDGEAAKIVE</sequence>
<accession>A0A2V5LT14</accession>
<keyword evidence="8 9" id="KW-0119">Carbohydrate metabolism</keyword>
<dbReference type="PROSITE" id="PS00809">
    <property type="entry name" value="ADP_GLC_PYROPHOSPH_2"/>
    <property type="match status" value="1"/>
</dbReference>
<dbReference type="HAMAP" id="MF_00624">
    <property type="entry name" value="GlgC"/>
    <property type="match status" value="1"/>
</dbReference>
<evidence type="ECO:0000256" key="1">
    <source>
        <dbReference type="ARBA" id="ARBA00010443"/>
    </source>
</evidence>
<evidence type="ECO:0000256" key="6">
    <source>
        <dbReference type="ARBA" id="ARBA00022840"/>
    </source>
</evidence>
<keyword evidence="4 9" id="KW-0548">Nucleotidyltransferase</keyword>
<dbReference type="PANTHER" id="PTHR43523:SF2">
    <property type="entry name" value="GLUCOSE-1-PHOSPHATE ADENYLYLTRANSFERASE"/>
    <property type="match status" value="1"/>
</dbReference>
<comment type="caution">
    <text evidence="13">The sequence shown here is derived from an EMBL/GenBank/DDBJ whole genome shotgun (WGS) entry which is preliminary data.</text>
</comment>
<evidence type="ECO:0000256" key="8">
    <source>
        <dbReference type="ARBA" id="ARBA00023277"/>
    </source>
</evidence>
<dbReference type="InterPro" id="IPR011004">
    <property type="entry name" value="Trimer_LpxA-like_sf"/>
</dbReference>
<evidence type="ECO:0000256" key="9">
    <source>
        <dbReference type="HAMAP-Rule" id="MF_00624"/>
    </source>
</evidence>
<comment type="pathway">
    <text evidence="9">Glycan biosynthesis; glycogen biosynthesis.</text>
</comment>
<feature type="binding site" evidence="9">
    <location>
        <position position="162"/>
    </location>
    <ligand>
        <name>alpha-D-glucose 1-phosphate</name>
        <dbReference type="ChEBI" id="CHEBI:58601"/>
    </ligand>
</feature>
<keyword evidence="14" id="KW-1185">Reference proteome</keyword>
<reference evidence="13 14" key="1">
    <citation type="submission" date="2018-05" db="EMBL/GenBank/DDBJ databases">
        <title>Genetic diversity of glacier-inhabiting Cryobacterium bacteria in China and description of Cryobacterium mengkeensis sp. nov. and Arthrobacter glacialis sp. nov.</title>
        <authorList>
            <person name="Liu Q."/>
            <person name="Xin Y.-H."/>
        </authorList>
    </citation>
    <scope>NUCLEOTIDE SEQUENCE [LARGE SCALE GENOMIC DNA]</scope>
    <source>
        <strain evidence="13 14">LI2</strain>
    </source>
</reference>
<feature type="compositionally biased region" description="Low complexity" evidence="10">
    <location>
        <begin position="483"/>
        <end position="503"/>
    </location>
</feature>
<comment type="similarity">
    <text evidence="1 9">Belongs to the bacterial/plant glucose-1-phosphate adenylyltransferase family.</text>
</comment>
<dbReference type="PROSITE" id="PS00808">
    <property type="entry name" value="ADP_GLC_PYROPHOSPH_1"/>
    <property type="match status" value="1"/>
</dbReference>
<feature type="domain" description="Glucose-1-phosphate adenylyltransferase/Bifunctional protein GlmU-like C-terminal hexapeptide" evidence="12">
    <location>
        <begin position="306"/>
        <end position="409"/>
    </location>
</feature>
<keyword evidence="6 9" id="KW-0067">ATP-binding</keyword>
<feature type="site" description="Could play a key role in the communication between the regulatory and the substrate sites" evidence="9">
    <location>
        <position position="96"/>
    </location>
</feature>
<feature type="binding site" evidence="9">
    <location>
        <position position="203"/>
    </location>
    <ligand>
        <name>alpha-D-glucose 1-phosphate</name>
        <dbReference type="ChEBI" id="CHEBI:58601"/>
    </ligand>
</feature>
<comment type="caution">
    <text evidence="9">Lacks conserved residue(s) required for the propagation of feature annotation.</text>
</comment>
<keyword evidence="2 9" id="KW-0321">Glycogen metabolism</keyword>
<dbReference type="OrthoDB" id="9801810at2"/>
<keyword evidence="5 9" id="KW-0547">Nucleotide-binding</keyword>
<dbReference type="NCBIfam" id="NF001947">
    <property type="entry name" value="PRK00725.1"/>
    <property type="match status" value="1"/>
</dbReference>
<dbReference type="EMBL" id="QJVD01000016">
    <property type="protein sequence ID" value="PYI66267.1"/>
    <property type="molecule type" value="Genomic_DNA"/>
</dbReference>
<dbReference type="InterPro" id="IPR005836">
    <property type="entry name" value="ADP_Glu_pyroP_CS"/>
</dbReference>
<name>A0A2V5LT14_9MICC</name>
<evidence type="ECO:0000256" key="2">
    <source>
        <dbReference type="ARBA" id="ARBA00022600"/>
    </source>
</evidence>
<dbReference type="SUPFAM" id="SSF53448">
    <property type="entry name" value="Nucleotide-diphospho-sugar transferases"/>
    <property type="match status" value="1"/>
</dbReference>
<evidence type="ECO:0000256" key="5">
    <source>
        <dbReference type="ARBA" id="ARBA00022741"/>
    </source>
</evidence>
<dbReference type="Gene3D" id="2.160.10.10">
    <property type="entry name" value="Hexapeptide repeat proteins"/>
    <property type="match status" value="1"/>
</dbReference>
<dbReference type="SUPFAM" id="SSF51161">
    <property type="entry name" value="Trimeric LpxA-like enzymes"/>
    <property type="match status" value="1"/>
</dbReference>
<keyword evidence="7 9" id="KW-0320">Glycogen biosynthesis</keyword>
<dbReference type="PANTHER" id="PTHR43523">
    <property type="entry name" value="GLUCOSE-1-PHOSPHATE ADENYLYLTRANSFERASE-RELATED"/>
    <property type="match status" value="1"/>
</dbReference>
<dbReference type="GO" id="GO:0005524">
    <property type="term" value="F:ATP binding"/>
    <property type="evidence" value="ECO:0007669"/>
    <property type="project" value="UniProtKB-KW"/>
</dbReference>
<evidence type="ECO:0000256" key="4">
    <source>
        <dbReference type="ARBA" id="ARBA00022695"/>
    </source>
</evidence>
<proteinExistence type="inferred from homology"/>
<comment type="subunit">
    <text evidence="9">Homotetramer.</text>
</comment>
<dbReference type="NCBIfam" id="TIGR02091">
    <property type="entry name" value="glgC"/>
    <property type="match status" value="1"/>
</dbReference>
<feature type="binding site" evidence="9">
    <location>
        <begin position="185"/>
        <end position="186"/>
    </location>
    <ligand>
        <name>alpha-D-glucose 1-phosphate</name>
        <dbReference type="ChEBI" id="CHEBI:58601"/>
    </ligand>
</feature>
<keyword evidence="3 9" id="KW-0808">Transferase</keyword>
<dbReference type="InterPro" id="IPR029044">
    <property type="entry name" value="Nucleotide-diphossugar_trans"/>
</dbReference>
<feature type="domain" description="Nucleotidyl transferase" evidence="11">
    <location>
        <begin position="8"/>
        <end position="282"/>
    </location>
</feature>
<evidence type="ECO:0000259" key="11">
    <source>
        <dbReference type="Pfam" id="PF00483"/>
    </source>
</evidence>
<evidence type="ECO:0000259" key="12">
    <source>
        <dbReference type="Pfam" id="PF24894"/>
    </source>
</evidence>
<dbReference type="InterPro" id="IPR005835">
    <property type="entry name" value="NTP_transferase_dom"/>
</dbReference>
<comment type="catalytic activity">
    <reaction evidence="9">
        <text>alpha-D-glucose 1-phosphate + ATP + H(+) = ADP-alpha-D-glucose + diphosphate</text>
        <dbReference type="Rhea" id="RHEA:12120"/>
        <dbReference type="ChEBI" id="CHEBI:15378"/>
        <dbReference type="ChEBI" id="CHEBI:30616"/>
        <dbReference type="ChEBI" id="CHEBI:33019"/>
        <dbReference type="ChEBI" id="CHEBI:57498"/>
        <dbReference type="ChEBI" id="CHEBI:58601"/>
        <dbReference type="EC" id="2.7.7.27"/>
    </reaction>
</comment>
<dbReference type="InterPro" id="IPR056818">
    <property type="entry name" value="GlmU/GlgC-like_hexapep"/>
</dbReference>
<gene>
    <name evidence="9 13" type="primary">glgC</name>
    <name evidence="13" type="ORF">CVV68_14660</name>
</gene>
<feature type="site" description="Could play a key role in the communication between the regulatory and the substrate sites" evidence="9">
    <location>
        <position position="59"/>
    </location>
</feature>
<dbReference type="GO" id="GO:0008878">
    <property type="term" value="F:glucose-1-phosphate adenylyltransferase activity"/>
    <property type="evidence" value="ECO:0007669"/>
    <property type="project" value="UniProtKB-UniRule"/>
</dbReference>
<dbReference type="Proteomes" id="UP000247832">
    <property type="component" value="Unassembled WGS sequence"/>
</dbReference>
<dbReference type="EC" id="2.7.7.27" evidence="9"/>
<dbReference type="AlphaFoldDB" id="A0A2V5LT14"/>
<feature type="region of interest" description="Disordered" evidence="10">
    <location>
        <begin position="478"/>
        <end position="516"/>
    </location>
</feature>
<dbReference type="Pfam" id="PF24894">
    <property type="entry name" value="Hexapep_GlmU"/>
    <property type="match status" value="1"/>
</dbReference>
<evidence type="ECO:0000256" key="10">
    <source>
        <dbReference type="SAM" id="MobiDB-lite"/>
    </source>
</evidence>
<dbReference type="Pfam" id="PF00483">
    <property type="entry name" value="NTP_transferase"/>
    <property type="match status" value="1"/>
</dbReference>
<evidence type="ECO:0000256" key="7">
    <source>
        <dbReference type="ARBA" id="ARBA00023056"/>
    </source>
</evidence>
<evidence type="ECO:0000313" key="13">
    <source>
        <dbReference type="EMBL" id="PYI66267.1"/>
    </source>
</evidence>
<dbReference type="NCBIfam" id="NF002023">
    <property type="entry name" value="PRK00844.1"/>
    <property type="match status" value="1"/>
</dbReference>
<protein>
    <recommendedName>
        <fullName evidence="9">Glucose-1-phosphate adenylyltransferase</fullName>
        <ecNumber evidence="9">2.7.7.27</ecNumber>
    </recommendedName>
    <alternativeName>
        <fullName evidence="9">ADP-glucose pyrophosphorylase</fullName>
        <shortName evidence="9">ADPGlc PPase</shortName>
    </alternativeName>
    <alternativeName>
        <fullName evidence="9">ADP-glucose synthase</fullName>
    </alternativeName>
</protein>
<evidence type="ECO:0000313" key="14">
    <source>
        <dbReference type="Proteomes" id="UP000247832"/>
    </source>
</evidence>
<evidence type="ECO:0000256" key="3">
    <source>
        <dbReference type="ARBA" id="ARBA00022679"/>
    </source>
</evidence>
<comment type="function">
    <text evidence="9">Involved in the biosynthesis of ADP-glucose, a building block required for the elongation reactions to produce glycogen. Catalyzes the reaction between ATP and alpha-D-glucose 1-phosphate (G1P) to produce pyrophosphate and ADP-Glc.</text>
</comment>
<dbReference type="UniPathway" id="UPA00164"/>
<organism evidence="13 14">
    <name type="scientific">Arthrobacter livingstonensis</name>
    <dbReference type="NCBI Taxonomy" id="670078"/>
    <lineage>
        <taxon>Bacteria</taxon>
        <taxon>Bacillati</taxon>
        <taxon>Actinomycetota</taxon>
        <taxon>Actinomycetes</taxon>
        <taxon>Micrococcales</taxon>
        <taxon>Micrococcaceae</taxon>
        <taxon>Arthrobacter</taxon>
    </lineage>
</organism>
<dbReference type="CDD" id="cd02508">
    <property type="entry name" value="ADP_Glucose_PP"/>
    <property type="match status" value="1"/>
</dbReference>
<dbReference type="PROSITE" id="PS00810">
    <property type="entry name" value="ADP_GLC_PYROPHOSPH_3"/>
    <property type="match status" value="1"/>
</dbReference>
<dbReference type="InterPro" id="IPR011831">
    <property type="entry name" value="ADP-Glc_PPase"/>
</dbReference>
<dbReference type="Gene3D" id="3.90.550.10">
    <property type="entry name" value="Spore Coat Polysaccharide Biosynthesis Protein SpsA, Chain A"/>
    <property type="match status" value="1"/>
</dbReference>
<dbReference type="InterPro" id="IPR023049">
    <property type="entry name" value="GlgC_bac"/>
</dbReference>
<dbReference type="GO" id="GO:0005978">
    <property type="term" value="P:glycogen biosynthetic process"/>
    <property type="evidence" value="ECO:0007669"/>
    <property type="project" value="UniProtKB-UniRule"/>
</dbReference>